<keyword evidence="4" id="KW-1185">Reference proteome</keyword>
<evidence type="ECO:0000259" key="2">
    <source>
        <dbReference type="Pfam" id="PF19803"/>
    </source>
</evidence>
<dbReference type="AlphaFoldDB" id="A0A563F119"/>
<keyword evidence="1" id="KW-1133">Transmembrane helix</keyword>
<dbReference type="Proteomes" id="UP000316639">
    <property type="component" value="Unassembled WGS sequence"/>
</dbReference>
<evidence type="ECO:0000313" key="3">
    <source>
        <dbReference type="EMBL" id="TWP53650.1"/>
    </source>
</evidence>
<feature type="transmembrane region" description="Helical" evidence="1">
    <location>
        <begin position="58"/>
        <end position="79"/>
    </location>
</feature>
<dbReference type="InterPro" id="IPR046253">
    <property type="entry name" value="DUF6286"/>
</dbReference>
<keyword evidence="1" id="KW-0472">Membrane</keyword>
<feature type="domain" description="DUF6286" evidence="2">
    <location>
        <begin position="68"/>
        <end position="172"/>
    </location>
</feature>
<dbReference type="PROSITE" id="PS51257">
    <property type="entry name" value="PROKAR_LIPOPROTEIN"/>
    <property type="match status" value="1"/>
</dbReference>
<accession>A0A563F119</accession>
<comment type="caution">
    <text evidence="3">The sequence shown here is derived from an EMBL/GenBank/DDBJ whole genome shotgun (WGS) entry which is preliminary data.</text>
</comment>
<dbReference type="OrthoDB" id="4282971at2"/>
<evidence type="ECO:0000313" key="4">
    <source>
        <dbReference type="Proteomes" id="UP000316639"/>
    </source>
</evidence>
<reference evidence="3 4" key="1">
    <citation type="submission" date="2019-07" db="EMBL/GenBank/DDBJ databases">
        <title>Lentzea xizangensis sp. nov., isolated from Qinghai-Tibetan Plateau Soils.</title>
        <authorList>
            <person name="Huang J."/>
        </authorList>
    </citation>
    <scope>NUCLEOTIDE SEQUENCE [LARGE SCALE GENOMIC DNA]</scope>
    <source>
        <strain evidence="3 4">FXJ1.1311</strain>
    </source>
</reference>
<gene>
    <name evidence="3" type="ORF">FKR81_02490</name>
</gene>
<dbReference type="RefSeq" id="WP_146349246.1">
    <property type="nucleotide sequence ID" value="NZ_VOBR01000002.1"/>
</dbReference>
<proteinExistence type="predicted"/>
<evidence type="ECO:0000256" key="1">
    <source>
        <dbReference type="SAM" id="Phobius"/>
    </source>
</evidence>
<dbReference type="Pfam" id="PF19803">
    <property type="entry name" value="DUF6286"/>
    <property type="match status" value="1"/>
</dbReference>
<organism evidence="3 4">
    <name type="scientific">Lentzea tibetensis</name>
    <dbReference type="NCBI Taxonomy" id="2591470"/>
    <lineage>
        <taxon>Bacteria</taxon>
        <taxon>Bacillati</taxon>
        <taxon>Actinomycetota</taxon>
        <taxon>Actinomycetes</taxon>
        <taxon>Pseudonocardiales</taxon>
        <taxon>Pseudonocardiaceae</taxon>
        <taxon>Lentzea</taxon>
    </lineage>
</organism>
<keyword evidence="1" id="KW-0812">Transmembrane</keyword>
<dbReference type="EMBL" id="VOBR01000002">
    <property type="protein sequence ID" value="TWP53650.1"/>
    <property type="molecule type" value="Genomic_DNA"/>
</dbReference>
<feature type="transmembrane region" description="Helical" evidence="1">
    <location>
        <begin position="12"/>
        <end position="34"/>
    </location>
</feature>
<sequence length="178" mass="18716">MKRRPRRTTPAVLVAVVGLVACAFIAVIAIQMILGRAPWTDYRAVAAALHGAEWNDPIPAIIGGVTALVGLILLLAAVMPGKPTVLPLRGSDTAIDSGASRRSYCNTLRVAASTVDGVSGARLTLRRNTVAAAVNTQRTNTDGLAEAVRAAIEHRIEQITPAARPKIKIKVRAVRSAS</sequence>
<name>A0A563F119_9PSEU</name>
<protein>
    <recommendedName>
        <fullName evidence="2">DUF6286 domain-containing protein</fullName>
    </recommendedName>
</protein>